<feature type="transmembrane region" description="Helical" evidence="1">
    <location>
        <begin position="20"/>
        <end position="41"/>
    </location>
</feature>
<evidence type="ECO:0000256" key="1">
    <source>
        <dbReference type="SAM" id="Phobius"/>
    </source>
</evidence>
<feature type="transmembrane region" description="Helical" evidence="1">
    <location>
        <begin position="91"/>
        <end position="113"/>
    </location>
</feature>
<evidence type="ECO:0008006" key="4">
    <source>
        <dbReference type="Google" id="ProtNLM"/>
    </source>
</evidence>
<evidence type="ECO:0000313" key="2">
    <source>
        <dbReference type="EMBL" id="MDD1780515.1"/>
    </source>
</evidence>
<feature type="transmembrane region" description="Helical" evidence="1">
    <location>
        <begin position="119"/>
        <end position="145"/>
    </location>
</feature>
<keyword evidence="3" id="KW-1185">Reference proteome</keyword>
<evidence type="ECO:0000313" key="3">
    <source>
        <dbReference type="Proteomes" id="UP001149821"/>
    </source>
</evidence>
<feature type="transmembrane region" description="Helical" evidence="1">
    <location>
        <begin position="47"/>
        <end position="70"/>
    </location>
</feature>
<dbReference type="EMBL" id="JAJUBB010000002">
    <property type="protein sequence ID" value="MDD1780515.1"/>
    <property type="molecule type" value="Genomic_DNA"/>
</dbReference>
<protein>
    <recommendedName>
        <fullName evidence="4">Membrane protein YesL</fullName>
    </recommendedName>
</protein>
<reference evidence="2" key="1">
    <citation type="submission" date="2021-12" db="EMBL/GenBank/DDBJ databases">
        <title>Enterovibrio ZSDZ35 sp. nov. and Enterovibrio ZSDZ42 sp. nov., isolated from coastal seawater in Qingdao.</title>
        <authorList>
            <person name="Zhang P."/>
        </authorList>
    </citation>
    <scope>NUCLEOTIDE SEQUENCE</scope>
    <source>
        <strain evidence="2">ZSDZ35</strain>
    </source>
</reference>
<keyword evidence="1" id="KW-1133">Transmembrane helix</keyword>
<proteinExistence type="predicted"/>
<dbReference type="Proteomes" id="UP001149821">
    <property type="component" value="Unassembled WGS sequence"/>
</dbReference>
<gene>
    <name evidence="2" type="ORF">LRP49_04800</name>
</gene>
<keyword evidence="1" id="KW-0472">Membrane</keyword>
<name>A0ABT5QHQ7_9GAMM</name>
<dbReference type="RefSeq" id="WP_274140586.1">
    <property type="nucleotide sequence ID" value="NZ_JAJUBB010000002.1"/>
</dbReference>
<comment type="caution">
    <text evidence="2">The sequence shown here is derived from an EMBL/GenBank/DDBJ whole genome shotgun (WGS) entry which is preliminary data.</text>
</comment>
<keyword evidence="1" id="KW-0812">Transmembrane</keyword>
<sequence length="234" mass="25807">MFVQTLKQAMQRTWQAKTDLAKAIAIPVVLSYVLDVATYEIGNSDFAILSSLLVFMLAVMLAINVHRVLLLGSTSVPHWGRIAFGAIERKFIVYTLGYTFFMIGMGVLVYAFNMLVEPFGLLLSLVVAIGFALIACRLSIIFPAIAVGNDVSVNWVWKKTEGKTGVLFLLLGIFPVFVGALTQLLSLAGLYMLDLLLGYIAMVYFIAILSIAYENLTEGDNETRSDDQDMTIEL</sequence>
<accession>A0ABT5QHQ7</accession>
<feature type="transmembrane region" description="Helical" evidence="1">
    <location>
        <begin position="166"/>
        <end position="190"/>
    </location>
</feature>
<feature type="transmembrane region" description="Helical" evidence="1">
    <location>
        <begin position="196"/>
        <end position="216"/>
    </location>
</feature>
<organism evidence="2 3">
    <name type="scientific">Enterovibrio qingdaonensis</name>
    <dbReference type="NCBI Taxonomy" id="2899818"/>
    <lineage>
        <taxon>Bacteria</taxon>
        <taxon>Pseudomonadati</taxon>
        <taxon>Pseudomonadota</taxon>
        <taxon>Gammaproteobacteria</taxon>
        <taxon>Vibrionales</taxon>
        <taxon>Vibrionaceae</taxon>
        <taxon>Enterovibrio</taxon>
    </lineage>
</organism>